<feature type="transmembrane region" description="Helical" evidence="9">
    <location>
        <begin position="30"/>
        <end position="51"/>
    </location>
</feature>
<evidence type="ECO:0000313" key="10">
    <source>
        <dbReference type="EMBL" id="GAF83599.1"/>
    </source>
</evidence>
<organism evidence="10">
    <name type="scientific">marine sediment metagenome</name>
    <dbReference type="NCBI Taxonomy" id="412755"/>
    <lineage>
        <taxon>unclassified sequences</taxon>
        <taxon>metagenomes</taxon>
        <taxon>ecological metagenomes</taxon>
    </lineage>
</organism>
<reference evidence="10" key="1">
    <citation type="journal article" date="2014" name="Front. Microbiol.">
        <title>High frequency of phylogenetically diverse reductive dehalogenase-homologous genes in deep subseafloor sedimentary metagenomes.</title>
        <authorList>
            <person name="Kawai M."/>
            <person name="Futagami T."/>
            <person name="Toyoda A."/>
            <person name="Takaki Y."/>
            <person name="Nishi S."/>
            <person name="Hori S."/>
            <person name="Arai W."/>
            <person name="Tsubouchi T."/>
            <person name="Morono Y."/>
            <person name="Uchiyama I."/>
            <person name="Ito T."/>
            <person name="Fujiyama A."/>
            <person name="Inagaki F."/>
            <person name="Takami H."/>
        </authorList>
    </citation>
    <scope>NUCLEOTIDE SEQUENCE</scope>
    <source>
        <strain evidence="10">Expedition CK06-06</strain>
    </source>
</reference>
<feature type="transmembrane region" description="Helical" evidence="9">
    <location>
        <begin position="172"/>
        <end position="192"/>
    </location>
</feature>
<keyword evidence="7" id="KW-0811">Translocation</keyword>
<dbReference type="PROSITE" id="PS00755">
    <property type="entry name" value="SECY_1"/>
    <property type="match status" value="1"/>
</dbReference>
<sequence length="269" mass="29200">MSIIKRINSVLPEIRPPTEKRVSFKTKMKWTLIILVSFFILGVIPLYGLGLNALAQFEYLSIILGAKFGSLISLGIGPIVTASIVLQLLVGSGLLNIDTTTHEGRQKFQGLNRIMQIFFIVFESLIYVLMGGLAPSTELPLNTFHLFQLFLILQLMVGGFLILLMDEVTSKWGIGSGVSLFIAAGVSAEVFVRAFSPLNTVGKIAFGSGEAPIGKVWVLFQSLMSSNPTGALLAFSAIAFTVVVFLMSVYAQAMKVEIPLSFGRVRGYG</sequence>
<evidence type="ECO:0000256" key="1">
    <source>
        <dbReference type="ARBA" id="ARBA00004141"/>
    </source>
</evidence>
<keyword evidence="5" id="KW-0653">Protein transport</keyword>
<evidence type="ECO:0000256" key="4">
    <source>
        <dbReference type="ARBA" id="ARBA00022692"/>
    </source>
</evidence>
<keyword evidence="3" id="KW-0813">Transport</keyword>
<keyword evidence="8 9" id="KW-0472">Membrane</keyword>
<feature type="transmembrane region" description="Helical" evidence="9">
    <location>
        <begin position="117"/>
        <end position="134"/>
    </location>
</feature>
<name>X0SRA3_9ZZZZ</name>
<dbReference type="PRINTS" id="PR00303">
    <property type="entry name" value="SECYTRNLCASE"/>
</dbReference>
<evidence type="ECO:0000256" key="8">
    <source>
        <dbReference type="ARBA" id="ARBA00023136"/>
    </source>
</evidence>
<dbReference type="InterPro" id="IPR030659">
    <property type="entry name" value="SecY_CS"/>
</dbReference>
<comment type="subcellular location">
    <subcellularLocation>
        <location evidence="1">Membrane</location>
        <topology evidence="1">Multi-pass membrane protein</topology>
    </subcellularLocation>
</comment>
<dbReference type="SUPFAM" id="SSF103491">
    <property type="entry name" value="Preprotein translocase SecY subunit"/>
    <property type="match status" value="1"/>
</dbReference>
<keyword evidence="6 9" id="KW-1133">Transmembrane helix</keyword>
<protein>
    <recommendedName>
        <fullName evidence="11">Translocon Sec61/SecY plug domain-containing protein</fullName>
    </recommendedName>
</protein>
<feature type="transmembrane region" description="Helical" evidence="9">
    <location>
        <begin position="71"/>
        <end position="97"/>
    </location>
</feature>
<dbReference type="EMBL" id="BARS01006133">
    <property type="protein sequence ID" value="GAF83599.1"/>
    <property type="molecule type" value="Genomic_DNA"/>
</dbReference>
<evidence type="ECO:0000256" key="3">
    <source>
        <dbReference type="ARBA" id="ARBA00022448"/>
    </source>
</evidence>
<dbReference type="GO" id="GO:0016020">
    <property type="term" value="C:membrane"/>
    <property type="evidence" value="ECO:0007669"/>
    <property type="project" value="UniProtKB-SubCell"/>
</dbReference>
<dbReference type="PANTHER" id="PTHR10906">
    <property type="entry name" value="SECY/SEC61-ALPHA FAMILY MEMBER"/>
    <property type="match status" value="1"/>
</dbReference>
<feature type="non-terminal residue" evidence="10">
    <location>
        <position position="269"/>
    </location>
</feature>
<comment type="similarity">
    <text evidence="2">Belongs to the SecY/SEC61-alpha family.</text>
</comment>
<evidence type="ECO:0000256" key="5">
    <source>
        <dbReference type="ARBA" id="ARBA00022927"/>
    </source>
</evidence>
<dbReference type="InterPro" id="IPR023201">
    <property type="entry name" value="SecY_dom_sf"/>
</dbReference>
<dbReference type="Gene3D" id="1.10.3370.10">
    <property type="entry name" value="SecY subunit domain"/>
    <property type="match status" value="1"/>
</dbReference>
<feature type="transmembrane region" description="Helical" evidence="9">
    <location>
        <begin position="146"/>
        <end position="165"/>
    </location>
</feature>
<evidence type="ECO:0008006" key="11">
    <source>
        <dbReference type="Google" id="ProtNLM"/>
    </source>
</evidence>
<evidence type="ECO:0000256" key="9">
    <source>
        <dbReference type="SAM" id="Phobius"/>
    </source>
</evidence>
<keyword evidence="4 9" id="KW-0812">Transmembrane</keyword>
<evidence type="ECO:0000256" key="7">
    <source>
        <dbReference type="ARBA" id="ARBA00023010"/>
    </source>
</evidence>
<comment type="caution">
    <text evidence="10">The sequence shown here is derived from an EMBL/GenBank/DDBJ whole genome shotgun (WGS) entry which is preliminary data.</text>
</comment>
<proteinExistence type="inferred from homology"/>
<evidence type="ECO:0000256" key="2">
    <source>
        <dbReference type="ARBA" id="ARBA00005751"/>
    </source>
</evidence>
<dbReference type="Pfam" id="PF00344">
    <property type="entry name" value="SecY"/>
    <property type="match status" value="1"/>
</dbReference>
<dbReference type="GO" id="GO:0015031">
    <property type="term" value="P:protein transport"/>
    <property type="evidence" value="ECO:0007669"/>
    <property type="project" value="UniProtKB-KW"/>
</dbReference>
<gene>
    <name evidence="10" type="ORF">S01H1_11990</name>
</gene>
<feature type="transmembrane region" description="Helical" evidence="9">
    <location>
        <begin position="231"/>
        <end position="251"/>
    </location>
</feature>
<evidence type="ECO:0000256" key="6">
    <source>
        <dbReference type="ARBA" id="ARBA00022989"/>
    </source>
</evidence>
<dbReference type="InterPro" id="IPR002208">
    <property type="entry name" value="SecY/SEC61-alpha"/>
</dbReference>
<dbReference type="AlphaFoldDB" id="X0SRA3"/>
<accession>X0SRA3</accession>
<dbReference type="PROSITE" id="PS00756">
    <property type="entry name" value="SECY_2"/>
    <property type="match status" value="1"/>
</dbReference>